<evidence type="ECO:0000256" key="3">
    <source>
        <dbReference type="ARBA" id="ARBA00022737"/>
    </source>
</evidence>
<reference evidence="10" key="1">
    <citation type="submission" date="2019-06" db="EMBL/GenBank/DDBJ databases">
        <authorList>
            <consortium name="Wellcome Sanger Institute Data Sharing"/>
        </authorList>
    </citation>
    <scope>NUCLEOTIDE SEQUENCE [LARGE SCALE GENOMIC DNA]</scope>
</reference>
<evidence type="ECO:0000256" key="4">
    <source>
        <dbReference type="ARBA" id="ARBA00022771"/>
    </source>
</evidence>
<evidence type="ECO:0000259" key="9">
    <source>
        <dbReference type="PROSITE" id="PS50157"/>
    </source>
</evidence>
<keyword evidence="2" id="KW-0479">Metal-binding</keyword>
<dbReference type="AlphaFoldDB" id="A0A667X8L1"/>
<proteinExistence type="predicted"/>
<dbReference type="SUPFAM" id="SSF57667">
    <property type="entry name" value="beta-beta-alpha zinc fingers"/>
    <property type="match status" value="3"/>
</dbReference>
<dbReference type="SMART" id="SM00355">
    <property type="entry name" value="ZnF_C2H2"/>
    <property type="match status" value="8"/>
</dbReference>
<feature type="domain" description="C2H2-type" evidence="9">
    <location>
        <begin position="325"/>
        <end position="352"/>
    </location>
</feature>
<feature type="compositionally biased region" description="Low complexity" evidence="8">
    <location>
        <begin position="200"/>
        <end position="213"/>
    </location>
</feature>
<dbReference type="GeneTree" id="ENSGT00940000167283"/>
<dbReference type="PANTHER" id="PTHR24376:SF216">
    <property type="entry name" value="ZINC FINGER PROTEIN 420-LIKE"/>
    <property type="match status" value="1"/>
</dbReference>
<keyword evidence="3" id="KW-0677">Repeat</keyword>
<evidence type="ECO:0000256" key="1">
    <source>
        <dbReference type="ARBA" id="ARBA00004123"/>
    </source>
</evidence>
<feature type="domain" description="C2H2-type" evidence="9">
    <location>
        <begin position="430"/>
        <end position="457"/>
    </location>
</feature>
<feature type="domain" description="C2H2-type" evidence="9">
    <location>
        <begin position="52"/>
        <end position="80"/>
    </location>
</feature>
<evidence type="ECO:0000256" key="6">
    <source>
        <dbReference type="ARBA" id="ARBA00023242"/>
    </source>
</evidence>
<dbReference type="PROSITE" id="PS50157">
    <property type="entry name" value="ZINC_FINGER_C2H2_2"/>
    <property type="match status" value="6"/>
</dbReference>
<organism evidence="10 11">
    <name type="scientific">Myripristis murdjan</name>
    <name type="common">pinecone soldierfish</name>
    <dbReference type="NCBI Taxonomy" id="586833"/>
    <lineage>
        <taxon>Eukaryota</taxon>
        <taxon>Metazoa</taxon>
        <taxon>Chordata</taxon>
        <taxon>Craniata</taxon>
        <taxon>Vertebrata</taxon>
        <taxon>Euteleostomi</taxon>
        <taxon>Actinopterygii</taxon>
        <taxon>Neopterygii</taxon>
        <taxon>Teleostei</taxon>
        <taxon>Neoteleostei</taxon>
        <taxon>Acanthomorphata</taxon>
        <taxon>Holocentriformes</taxon>
        <taxon>Holocentridae</taxon>
        <taxon>Myripristis</taxon>
    </lineage>
</organism>
<dbReference type="InParanoid" id="A0A667X8L1"/>
<dbReference type="InterPro" id="IPR036236">
    <property type="entry name" value="Znf_C2H2_sf"/>
</dbReference>
<dbReference type="PANTHER" id="PTHR24376">
    <property type="entry name" value="ZINC FINGER PROTEIN"/>
    <property type="match status" value="1"/>
</dbReference>
<feature type="domain" description="C2H2-type" evidence="9">
    <location>
        <begin position="151"/>
        <end position="178"/>
    </location>
</feature>
<evidence type="ECO:0000256" key="2">
    <source>
        <dbReference type="ARBA" id="ARBA00022723"/>
    </source>
</evidence>
<dbReference type="Pfam" id="PF00096">
    <property type="entry name" value="zf-C2H2"/>
    <property type="match status" value="1"/>
</dbReference>
<feature type="region of interest" description="Disordered" evidence="8">
    <location>
        <begin position="233"/>
        <end position="276"/>
    </location>
</feature>
<reference evidence="10" key="2">
    <citation type="submission" date="2025-08" db="UniProtKB">
        <authorList>
            <consortium name="Ensembl"/>
        </authorList>
    </citation>
    <scope>IDENTIFICATION</scope>
</reference>
<dbReference type="Ensembl" id="ENSMMDT00005009101.1">
    <property type="protein sequence ID" value="ENSMMDP00005008854.1"/>
    <property type="gene ID" value="ENSMMDG00005004885.1"/>
</dbReference>
<dbReference type="OrthoDB" id="6359816at2759"/>
<evidence type="ECO:0000256" key="7">
    <source>
        <dbReference type="PROSITE-ProRule" id="PRU00042"/>
    </source>
</evidence>
<protein>
    <submittedName>
        <fullName evidence="10">Si:ch211-148l7.4</fullName>
    </submittedName>
</protein>
<keyword evidence="6" id="KW-0539">Nucleus</keyword>
<dbReference type="InterPro" id="IPR013087">
    <property type="entry name" value="Znf_C2H2_type"/>
</dbReference>
<dbReference type="Gene3D" id="3.30.160.60">
    <property type="entry name" value="Classic Zinc Finger"/>
    <property type="match status" value="4"/>
</dbReference>
<evidence type="ECO:0000313" key="11">
    <source>
        <dbReference type="Proteomes" id="UP000472263"/>
    </source>
</evidence>
<name>A0A667X8L1_9TELE</name>
<dbReference type="Proteomes" id="UP000472263">
    <property type="component" value="Chromosome 7"/>
</dbReference>
<comment type="subcellular location">
    <subcellularLocation>
        <location evidence="1">Nucleus</location>
    </subcellularLocation>
</comment>
<feature type="domain" description="C2H2-type" evidence="9">
    <location>
        <begin position="279"/>
        <end position="307"/>
    </location>
</feature>
<dbReference type="GO" id="GO:0008270">
    <property type="term" value="F:zinc ion binding"/>
    <property type="evidence" value="ECO:0007669"/>
    <property type="project" value="UniProtKB-KW"/>
</dbReference>
<keyword evidence="11" id="KW-1185">Reference proteome</keyword>
<evidence type="ECO:0000256" key="5">
    <source>
        <dbReference type="ARBA" id="ARBA00022833"/>
    </source>
</evidence>
<feature type="domain" description="C2H2-type" evidence="9">
    <location>
        <begin position="218"/>
        <end position="246"/>
    </location>
</feature>
<dbReference type="GO" id="GO:0001228">
    <property type="term" value="F:DNA-binding transcription activator activity, RNA polymerase II-specific"/>
    <property type="evidence" value="ECO:0007669"/>
    <property type="project" value="TreeGrafter"/>
</dbReference>
<feature type="region of interest" description="Disordered" evidence="8">
    <location>
        <begin position="388"/>
        <end position="408"/>
    </location>
</feature>
<keyword evidence="4 7" id="KW-0863">Zinc-finger</keyword>
<feature type="region of interest" description="Disordered" evidence="8">
    <location>
        <begin position="171"/>
        <end position="220"/>
    </location>
</feature>
<evidence type="ECO:0000256" key="8">
    <source>
        <dbReference type="SAM" id="MobiDB-lite"/>
    </source>
</evidence>
<feature type="compositionally biased region" description="Basic and acidic residues" evidence="8">
    <location>
        <begin position="240"/>
        <end position="261"/>
    </location>
</feature>
<accession>A0A667X8L1</accession>
<keyword evidence="5" id="KW-0862">Zinc</keyword>
<gene>
    <name evidence="10" type="primary">si:ch211-148l7.4</name>
</gene>
<reference evidence="10" key="3">
    <citation type="submission" date="2025-09" db="UniProtKB">
        <authorList>
            <consortium name="Ensembl"/>
        </authorList>
    </citation>
    <scope>IDENTIFICATION</scope>
</reference>
<evidence type="ECO:0000313" key="10">
    <source>
        <dbReference type="Ensembl" id="ENSMMDP00005008854.1"/>
    </source>
</evidence>
<dbReference type="PROSITE" id="PS00028">
    <property type="entry name" value="ZINC_FINGER_C2H2_1"/>
    <property type="match status" value="6"/>
</dbReference>
<dbReference type="GO" id="GO:0005634">
    <property type="term" value="C:nucleus"/>
    <property type="evidence" value="ECO:0007669"/>
    <property type="project" value="UniProtKB-SubCell"/>
</dbReference>
<dbReference type="GO" id="GO:0000978">
    <property type="term" value="F:RNA polymerase II cis-regulatory region sequence-specific DNA binding"/>
    <property type="evidence" value="ECO:0007669"/>
    <property type="project" value="TreeGrafter"/>
</dbReference>
<sequence length="525" mass="58067">MDGVPCSWSATRAHESFSRSRATADTLSRLAKLMARAEHRQDSRSQRQHSSYVCAECGKSFPDTSELLHHQEVKHALPKPHQCLSCGKEFSLLSSLQLHKCARDVSPCQLCHGEPRLGTPCPACMTGASDPERPKDKSPHRQAHLLDSSPYACAPCGRGFSQKQALLYHQQAGCSEPPSPLTVDDASSPLADSPPVSEAGSSRSDSSDTPGPSSKRDKPCPFCSRKFLTVAGLQSHKRSTHAEPQKTKGEGAGGDGREGKNTKVNGNPVVRPKSKQKHLSCRSCDMVFRSTAKLYLHRKEKHSREKSTGRESRPVVAKRRKGETFSCQVCSKVFLHHLSLLAHSKQHAAANITAIQKETQPVGCTAKDSKLSDRKPNKLKTSLTDVKTAKAGPGRPNKRAARAEEEFSDPGRFREVPEVQEVEEEVDREFPCPSCAEVFSLQSQLRDHVELHQSSVRRRQCSVCALEMDTSKGPGSKRQRLYHCVPCQQGFSALDTFLKHCQDHLRVRVEEDSMTENYNQHGNKN</sequence>